<evidence type="ECO:0000256" key="8">
    <source>
        <dbReference type="SAM" id="MobiDB-lite"/>
    </source>
</evidence>
<feature type="region of interest" description="Disordered" evidence="8">
    <location>
        <begin position="610"/>
        <end position="629"/>
    </location>
</feature>
<proteinExistence type="inferred from homology"/>
<dbReference type="Gene3D" id="1.10.418.70">
    <property type="entry name" value="Intraflagellar transport protein 81, N-terminal domain"/>
    <property type="match status" value="1"/>
</dbReference>
<dbReference type="GO" id="GO:0060271">
    <property type="term" value="P:cilium assembly"/>
    <property type="evidence" value="ECO:0007669"/>
    <property type="project" value="InterPro"/>
</dbReference>
<evidence type="ECO:0000256" key="2">
    <source>
        <dbReference type="ARBA" id="ARBA00022794"/>
    </source>
</evidence>
<dbReference type="GO" id="GO:0042073">
    <property type="term" value="P:intraciliary transport"/>
    <property type="evidence" value="ECO:0007669"/>
    <property type="project" value="InterPro"/>
</dbReference>
<dbReference type="InterPro" id="IPR041146">
    <property type="entry name" value="IFT81_CH"/>
</dbReference>
<feature type="coiled-coil region" evidence="7">
    <location>
        <begin position="224"/>
        <end position="251"/>
    </location>
</feature>
<dbReference type="PANTHER" id="PTHR15614">
    <property type="entry name" value="INTRAFLAGELLAR TRANSPORT PROTEIN 81 HOMOLOG"/>
    <property type="match status" value="1"/>
</dbReference>
<keyword evidence="5" id="KW-0966">Cell projection</keyword>
<evidence type="ECO:0000256" key="6">
    <source>
        <dbReference type="ARBA" id="ARBA00043983"/>
    </source>
</evidence>
<feature type="coiled-coil region" evidence="7">
    <location>
        <begin position="504"/>
        <end position="538"/>
    </location>
</feature>
<dbReference type="GO" id="GO:0030992">
    <property type="term" value="C:intraciliary transport particle B"/>
    <property type="evidence" value="ECO:0007669"/>
    <property type="project" value="InterPro"/>
</dbReference>
<comment type="similarity">
    <text evidence="6">Belongs to the IFT81 family.</text>
</comment>
<evidence type="ECO:0000256" key="3">
    <source>
        <dbReference type="ARBA" id="ARBA00023054"/>
    </source>
</evidence>
<comment type="subcellular location">
    <subcellularLocation>
        <location evidence="1">Cell projection</location>
        <location evidence="1">Cilium</location>
    </subcellularLocation>
</comment>
<gene>
    <name evidence="10" type="ORF">PBIL07802_LOCUS3576</name>
</gene>
<reference evidence="10" key="1">
    <citation type="submission" date="2021-01" db="EMBL/GenBank/DDBJ databases">
        <authorList>
            <person name="Corre E."/>
            <person name="Pelletier E."/>
            <person name="Niang G."/>
            <person name="Scheremetjew M."/>
            <person name="Finn R."/>
            <person name="Kale V."/>
            <person name="Holt S."/>
            <person name="Cochrane G."/>
            <person name="Meng A."/>
            <person name="Brown T."/>
            <person name="Cohen L."/>
        </authorList>
    </citation>
    <scope>NUCLEOTIDE SEQUENCE</scope>
    <source>
        <strain evidence="10">NIES-2562</strain>
    </source>
</reference>
<accession>A0A7S3CYY0</accession>
<feature type="region of interest" description="Disordered" evidence="8">
    <location>
        <begin position="658"/>
        <end position="677"/>
    </location>
</feature>
<sequence>MADTSFIVDSLNSPPFDFNLTLITFDEKRPTELLQVLNDVFAHLNSDQKRVIRDEDPEEMSVRMTEFLRILNFKHTIDPEDFRMRIKSGDKGTIYHILHWMLQRLPDLEKRAYVGKFLVQIPVPEDMFAEETIQETYQQYMELQKDFKSSHKNWEKMKKTSTNIPTNDLKNAVASAEDEKKQLVAKIQKIKASLEGVPNFAELYSVTSALRKEQEQELRLADQYMQQKQMLESLDSKLDRASQQLQSLRAGGDNMDPSAILTKMNEDVENSKNIISNDLSKQIESKQEHLHGLREIVSSQPASDMDISRFQAQVTSLQNEVREIRAKNEEAAMGGGGVAMARQQAARIQQLKEEKKGELNELNAEIAAIDRQIQAKQQEIQKARGNMPQLDTSGDAFKTYTNSLRQTSAVYKQKKAELGELKSEWGVLQQTLQILQSRHSDLKNFMDEMEKKKGITGYTNTNQKIVEVSKGKAQLDEMKGKALEEVSYIVQAIASEIKEKKAKLAPQIKELRALQQKARDLEADYKEKKNQYTSMKLALESEQSRLADEVRTLQSKCSEEEAAYHTLRTQINHLQLVWERAYATARAAAEGGTGENKREKYKAYIGSQEKEAKKLREQQKKVKESHEPNVKQQIMLRDLRKLVDAKLRVAKEMQNQSRIGNGLSGPGGLNTFTIDEE</sequence>
<keyword evidence="3 7" id="KW-0175">Coiled coil</keyword>
<name>A0A7S3CYY0_9EUKA</name>
<dbReference type="GO" id="GO:0036064">
    <property type="term" value="C:ciliary basal body"/>
    <property type="evidence" value="ECO:0007669"/>
    <property type="project" value="TreeGrafter"/>
</dbReference>
<dbReference type="InterPro" id="IPR029600">
    <property type="entry name" value="IFT81"/>
</dbReference>
<protein>
    <recommendedName>
        <fullName evidence="9">IFT81 calponin homology domain-containing protein</fullName>
    </recommendedName>
</protein>
<evidence type="ECO:0000256" key="4">
    <source>
        <dbReference type="ARBA" id="ARBA00023069"/>
    </source>
</evidence>
<evidence type="ECO:0000256" key="7">
    <source>
        <dbReference type="SAM" id="Coils"/>
    </source>
</evidence>
<organism evidence="10">
    <name type="scientific">Palpitomonas bilix</name>
    <dbReference type="NCBI Taxonomy" id="652834"/>
    <lineage>
        <taxon>Eukaryota</taxon>
        <taxon>Eukaryota incertae sedis</taxon>
    </lineage>
</organism>
<dbReference type="EMBL" id="HBIB01005880">
    <property type="protein sequence ID" value="CAE0241414.1"/>
    <property type="molecule type" value="Transcribed_RNA"/>
</dbReference>
<dbReference type="AlphaFoldDB" id="A0A7S3CYY0"/>
<keyword evidence="2" id="KW-0970">Cilium biogenesis/degradation</keyword>
<dbReference type="Pfam" id="PF18383">
    <property type="entry name" value="IFT81_CH"/>
    <property type="match status" value="1"/>
</dbReference>
<feature type="domain" description="IFT81 calponin homology" evidence="9">
    <location>
        <begin position="5"/>
        <end position="121"/>
    </location>
</feature>
<evidence type="ECO:0000259" key="9">
    <source>
        <dbReference type="Pfam" id="PF18383"/>
    </source>
</evidence>
<dbReference type="PANTHER" id="PTHR15614:SF2">
    <property type="entry name" value="INTRAFLAGELLAR TRANSPORT PROTEIN 81 HOMOLOG"/>
    <property type="match status" value="1"/>
</dbReference>
<evidence type="ECO:0000256" key="5">
    <source>
        <dbReference type="ARBA" id="ARBA00023273"/>
    </source>
</evidence>
<dbReference type="InterPro" id="IPR043016">
    <property type="entry name" value="IFT81_N_sf"/>
</dbReference>
<feature type="coiled-coil region" evidence="7">
    <location>
        <begin position="166"/>
        <end position="193"/>
    </location>
</feature>
<dbReference type="GO" id="GO:0015631">
    <property type="term" value="F:tubulin binding"/>
    <property type="evidence" value="ECO:0007669"/>
    <property type="project" value="InterPro"/>
</dbReference>
<feature type="coiled-coil region" evidence="7">
    <location>
        <begin position="307"/>
        <end position="452"/>
    </location>
</feature>
<keyword evidence="4" id="KW-0969">Cilium</keyword>
<evidence type="ECO:0000313" key="10">
    <source>
        <dbReference type="EMBL" id="CAE0241414.1"/>
    </source>
</evidence>
<evidence type="ECO:0000256" key="1">
    <source>
        <dbReference type="ARBA" id="ARBA00004138"/>
    </source>
</evidence>